<accession>A0A6C0LGI4</accession>
<dbReference type="AlphaFoldDB" id="A0A6C0LGI4"/>
<reference evidence="1" key="1">
    <citation type="journal article" date="2020" name="Nature">
        <title>Giant virus diversity and host interactions through global metagenomics.</title>
        <authorList>
            <person name="Schulz F."/>
            <person name="Roux S."/>
            <person name="Paez-Espino D."/>
            <person name="Jungbluth S."/>
            <person name="Walsh D.A."/>
            <person name="Denef V.J."/>
            <person name="McMahon K.D."/>
            <person name="Konstantinidis K.T."/>
            <person name="Eloe-Fadrosh E.A."/>
            <person name="Kyrpides N.C."/>
            <person name="Woyke T."/>
        </authorList>
    </citation>
    <scope>NUCLEOTIDE SEQUENCE</scope>
    <source>
        <strain evidence="1">GVMAG-M-3300027791-30</strain>
    </source>
</reference>
<dbReference type="EMBL" id="MN740474">
    <property type="protein sequence ID" value="QHU28801.1"/>
    <property type="molecule type" value="Genomic_DNA"/>
</dbReference>
<name>A0A6C0LGI4_9ZZZZ</name>
<evidence type="ECO:0000313" key="1">
    <source>
        <dbReference type="EMBL" id="QHU28801.1"/>
    </source>
</evidence>
<organism evidence="1">
    <name type="scientific">viral metagenome</name>
    <dbReference type="NCBI Taxonomy" id="1070528"/>
    <lineage>
        <taxon>unclassified sequences</taxon>
        <taxon>metagenomes</taxon>
        <taxon>organismal metagenomes</taxon>
    </lineage>
</organism>
<protein>
    <recommendedName>
        <fullName evidence="2">Thioredoxin domain-containing protein</fullName>
    </recommendedName>
</protein>
<proteinExistence type="predicted"/>
<evidence type="ECO:0008006" key="2">
    <source>
        <dbReference type="Google" id="ProtNLM"/>
    </source>
</evidence>
<sequence>MSSINANTGNDNDNDNIILFFHEQSKACQKLKEFIPKDKKIQIIDVSKVNNIPSSIKSIPTLVINNKEILSGKKVFDYFNKSDEIEYLNFSGKSSSFSFSSIDDKEVGNIESNTMFSSIDMPSISDGIPKWEENETKEGLDIDKLQAERDSMFKGVQRE</sequence>